<organism evidence="12 13">
    <name type="scientific">Pseudooceanicola sediminis</name>
    <dbReference type="NCBI Taxonomy" id="2211117"/>
    <lineage>
        <taxon>Bacteria</taxon>
        <taxon>Pseudomonadati</taxon>
        <taxon>Pseudomonadota</taxon>
        <taxon>Alphaproteobacteria</taxon>
        <taxon>Rhodobacterales</taxon>
        <taxon>Paracoccaceae</taxon>
        <taxon>Pseudooceanicola</taxon>
    </lineage>
</organism>
<proteinExistence type="inferred from homology"/>
<feature type="domain" description="Radical SAM core" evidence="11">
    <location>
        <begin position="4"/>
        <end position="240"/>
    </location>
</feature>
<dbReference type="InterPro" id="IPR010723">
    <property type="entry name" value="HemN_C"/>
</dbReference>
<evidence type="ECO:0000256" key="2">
    <source>
        <dbReference type="ARBA" id="ARBA00006100"/>
    </source>
</evidence>
<dbReference type="PANTHER" id="PTHR13932:SF5">
    <property type="entry name" value="RADICAL S-ADENOSYL METHIONINE DOMAIN-CONTAINING PROTEIN 1, MITOCHONDRIAL"/>
    <property type="match status" value="1"/>
</dbReference>
<name>A0A399J4W7_9RHOB</name>
<dbReference type="NCBIfam" id="TIGR00539">
    <property type="entry name" value="hemN_rel"/>
    <property type="match status" value="1"/>
</dbReference>
<dbReference type="SFLD" id="SFLDF00288">
    <property type="entry name" value="HemN-like__clustered_with_nucl"/>
    <property type="match status" value="1"/>
</dbReference>
<dbReference type="InterPro" id="IPR007197">
    <property type="entry name" value="rSAM"/>
</dbReference>
<evidence type="ECO:0000313" key="13">
    <source>
        <dbReference type="Proteomes" id="UP000265848"/>
    </source>
</evidence>
<dbReference type="EMBL" id="QWJJ01000002">
    <property type="protein sequence ID" value="RII40351.1"/>
    <property type="molecule type" value="Genomic_DNA"/>
</dbReference>
<dbReference type="SUPFAM" id="SSF102114">
    <property type="entry name" value="Radical SAM enzymes"/>
    <property type="match status" value="1"/>
</dbReference>
<evidence type="ECO:0000256" key="8">
    <source>
        <dbReference type="ARBA" id="ARBA00023014"/>
    </source>
</evidence>
<comment type="cofactor">
    <cofactor evidence="1">
        <name>[4Fe-4S] cluster</name>
        <dbReference type="ChEBI" id="CHEBI:49883"/>
    </cofactor>
</comment>
<comment type="subcellular location">
    <subcellularLocation>
        <location evidence="10">Cytoplasm</location>
    </subcellularLocation>
</comment>
<evidence type="ECO:0000259" key="11">
    <source>
        <dbReference type="PROSITE" id="PS51918"/>
    </source>
</evidence>
<evidence type="ECO:0000313" key="12">
    <source>
        <dbReference type="EMBL" id="RII40351.1"/>
    </source>
</evidence>
<evidence type="ECO:0000256" key="6">
    <source>
        <dbReference type="ARBA" id="ARBA00022723"/>
    </source>
</evidence>
<dbReference type="PROSITE" id="PS51918">
    <property type="entry name" value="RADICAL_SAM"/>
    <property type="match status" value="1"/>
</dbReference>
<dbReference type="CDD" id="cd01335">
    <property type="entry name" value="Radical_SAM"/>
    <property type="match status" value="1"/>
</dbReference>
<evidence type="ECO:0000256" key="4">
    <source>
        <dbReference type="ARBA" id="ARBA00022617"/>
    </source>
</evidence>
<dbReference type="SFLD" id="SFLDS00029">
    <property type="entry name" value="Radical_SAM"/>
    <property type="match status" value="1"/>
</dbReference>
<evidence type="ECO:0000256" key="3">
    <source>
        <dbReference type="ARBA" id="ARBA00017228"/>
    </source>
</evidence>
<dbReference type="RefSeq" id="WP_119397591.1">
    <property type="nucleotide sequence ID" value="NZ_QWJJ01000002.1"/>
</dbReference>
<dbReference type="SFLD" id="SFLDF00562">
    <property type="entry name" value="HemN-like__clustered_with_heat"/>
    <property type="match status" value="1"/>
</dbReference>
<keyword evidence="8 10" id="KW-0411">Iron-sulfur</keyword>
<dbReference type="AlphaFoldDB" id="A0A399J4W7"/>
<keyword evidence="10" id="KW-0963">Cytoplasm</keyword>
<dbReference type="GO" id="GO:0006779">
    <property type="term" value="P:porphyrin-containing compound biosynthetic process"/>
    <property type="evidence" value="ECO:0007669"/>
    <property type="project" value="InterPro"/>
</dbReference>
<keyword evidence="5 10" id="KW-0949">S-adenosyl-L-methionine</keyword>
<dbReference type="GO" id="GO:0046872">
    <property type="term" value="F:metal ion binding"/>
    <property type="evidence" value="ECO:0007669"/>
    <property type="project" value="UniProtKB-UniRule"/>
</dbReference>
<dbReference type="InterPro" id="IPR006638">
    <property type="entry name" value="Elp3/MiaA/NifB-like_rSAM"/>
</dbReference>
<dbReference type="GO" id="GO:0005737">
    <property type="term" value="C:cytoplasm"/>
    <property type="evidence" value="ECO:0007669"/>
    <property type="project" value="UniProtKB-SubCell"/>
</dbReference>
<keyword evidence="7 10" id="KW-0408">Iron</keyword>
<dbReference type="OrthoDB" id="9808022at2"/>
<comment type="caution">
    <text evidence="12">The sequence shown here is derived from an EMBL/GenBank/DDBJ whole genome shotgun (WGS) entry which is preliminary data.</text>
</comment>
<dbReference type="SMART" id="SM00729">
    <property type="entry name" value="Elp3"/>
    <property type="match status" value="1"/>
</dbReference>
<dbReference type="InterPro" id="IPR034505">
    <property type="entry name" value="Coproporphyrinogen-III_oxidase"/>
</dbReference>
<accession>A0A399J4W7</accession>
<keyword evidence="4 10" id="KW-0349">Heme</keyword>
<evidence type="ECO:0000256" key="5">
    <source>
        <dbReference type="ARBA" id="ARBA00022691"/>
    </source>
</evidence>
<gene>
    <name evidence="12" type="ORF">DL237_03290</name>
</gene>
<evidence type="ECO:0000256" key="9">
    <source>
        <dbReference type="ARBA" id="ARBA00023186"/>
    </source>
</evidence>
<dbReference type="Gene3D" id="3.20.20.70">
    <property type="entry name" value="Aldolase class I"/>
    <property type="match status" value="1"/>
</dbReference>
<dbReference type="InterPro" id="IPR058240">
    <property type="entry name" value="rSAM_sf"/>
</dbReference>
<dbReference type="InterPro" id="IPR004559">
    <property type="entry name" value="HemW-like"/>
</dbReference>
<comment type="function">
    <text evidence="10">Probably acts as a heme chaperone, transferring heme to an unknown acceptor. Binds one molecule of heme per monomer, possibly covalently. Binds 1 [4Fe-4S] cluster. The cluster is coordinated with 3 cysteines and an exchangeable S-adenosyl-L-methionine.</text>
</comment>
<keyword evidence="10" id="KW-0004">4Fe-4S</keyword>
<dbReference type="GO" id="GO:0004109">
    <property type="term" value="F:coproporphyrinogen oxidase activity"/>
    <property type="evidence" value="ECO:0007669"/>
    <property type="project" value="InterPro"/>
</dbReference>
<sequence length="385" mass="42953">MSEDWQNAGFGIYVHWPFCQSKCPYCDFNSHVAQYVDQKRWALAYVRELERYAALTPGRVVQSIFFGGGTPSLMEPETVDAVISTIRRLWPQGNDVEITLEANPGSVEAERFNGYSLAGVNRVSMGFQALDDRDLAKLGRLHTVKEAMRAFDIARAHFDGVSFDLIYARQDQTLKGWETELTQALGLAVDHLSLYQLTVEDGTAFGDRYKRGKLRGLPDPDLAADMYELTQSLCEAHGFECYEVSNHAREGARSRHNSLYWRYGDYVGVGPGAHGRVTLNGSKFATEAFRTPGEWIKYAENGSADSVCDQLSGPEQAQEYLLMGLRLREGVDLSRFEALNGYPLKGSKIKELRDLGLIEKAGDQLLVTSQGRMLLNAVLDALLAE</sequence>
<comment type="similarity">
    <text evidence="2">Belongs to the anaerobic coproporphyrinogen-III oxidase family. HemW subfamily.</text>
</comment>
<dbReference type="Pfam" id="PF06969">
    <property type="entry name" value="HemN_C"/>
    <property type="match status" value="1"/>
</dbReference>
<dbReference type="GO" id="GO:0051539">
    <property type="term" value="F:4 iron, 4 sulfur cluster binding"/>
    <property type="evidence" value="ECO:0007669"/>
    <property type="project" value="UniProtKB-UniRule"/>
</dbReference>
<evidence type="ECO:0000256" key="1">
    <source>
        <dbReference type="ARBA" id="ARBA00001966"/>
    </source>
</evidence>
<keyword evidence="6 10" id="KW-0479">Metal-binding</keyword>
<dbReference type="Pfam" id="PF04055">
    <property type="entry name" value="Radical_SAM"/>
    <property type="match status" value="1"/>
</dbReference>
<evidence type="ECO:0000256" key="10">
    <source>
        <dbReference type="RuleBase" id="RU364116"/>
    </source>
</evidence>
<keyword evidence="13" id="KW-1185">Reference proteome</keyword>
<dbReference type="Proteomes" id="UP000265848">
    <property type="component" value="Unassembled WGS sequence"/>
</dbReference>
<protein>
    <recommendedName>
        <fullName evidence="3 10">Heme chaperone HemW</fullName>
    </recommendedName>
</protein>
<evidence type="ECO:0000256" key="7">
    <source>
        <dbReference type="ARBA" id="ARBA00023004"/>
    </source>
</evidence>
<dbReference type="SFLD" id="SFLDG01065">
    <property type="entry name" value="anaerobic_coproporphyrinogen-I"/>
    <property type="match status" value="1"/>
</dbReference>
<dbReference type="InterPro" id="IPR013785">
    <property type="entry name" value="Aldolase_TIM"/>
</dbReference>
<dbReference type="PANTHER" id="PTHR13932">
    <property type="entry name" value="COPROPORPHYRINIGEN III OXIDASE"/>
    <property type="match status" value="1"/>
</dbReference>
<keyword evidence="9 10" id="KW-0143">Chaperone</keyword>
<reference evidence="12 13" key="1">
    <citation type="submission" date="2018-08" db="EMBL/GenBank/DDBJ databases">
        <title>Pseudooceanicola sediminis CY03 in the family Rhodobacteracea.</title>
        <authorList>
            <person name="Zhang Y.-J."/>
        </authorList>
    </citation>
    <scope>NUCLEOTIDE SEQUENCE [LARGE SCALE GENOMIC DNA]</scope>
    <source>
        <strain evidence="12 13">CY03</strain>
    </source>
</reference>